<feature type="compositionally biased region" description="Low complexity" evidence="6">
    <location>
        <begin position="76"/>
        <end position="98"/>
    </location>
</feature>
<feature type="binding site" evidence="5">
    <location>
        <position position="196"/>
    </location>
    <ligand>
        <name>phosphoenolpyruvate</name>
        <dbReference type="ChEBI" id="CHEBI:58702"/>
    </ligand>
</feature>
<dbReference type="Pfam" id="PF01983">
    <property type="entry name" value="CofC"/>
    <property type="match status" value="1"/>
</dbReference>
<proteinExistence type="inferred from homology"/>
<dbReference type="AlphaFoldDB" id="A0A2S6A931"/>
<sequence length="265" mass="27118">MRPDAVHAVIAVKHLDRAKSRLADRLPAGERSRLVLAMLSDTVAAALAAGLGSVTVVTPDQRVATVVRELGATVHPDPSAPALADTPAPADTARPLADSDGLNTALASAAAAVRERHGAVDLLALQADLPAVHADELRSMLAAAPGSGRSVIVDHTGRGTAALLVRAAGHTHAPDSLAPSATADSAPLMPRFGADSARRHRESGAVEVGGHWPGLRLDVDTAEDLDRALSLGVGTATAALVRDIGWPVGVHENLIRRCAAPSHVC</sequence>
<evidence type="ECO:0000256" key="2">
    <source>
        <dbReference type="ARBA" id="ARBA00022695"/>
    </source>
</evidence>
<keyword evidence="8" id="KW-1185">Reference proteome</keyword>
<name>A0A2S6A931_9NOCA</name>
<evidence type="ECO:0000256" key="6">
    <source>
        <dbReference type="SAM" id="MobiDB-lite"/>
    </source>
</evidence>
<dbReference type="PANTHER" id="PTHR40392">
    <property type="entry name" value="2-PHOSPHO-L-LACTATE GUANYLYLTRANSFERASE"/>
    <property type="match status" value="1"/>
</dbReference>
<dbReference type="GO" id="GO:0005525">
    <property type="term" value="F:GTP binding"/>
    <property type="evidence" value="ECO:0007669"/>
    <property type="project" value="UniProtKB-KW"/>
</dbReference>
<comment type="similarity">
    <text evidence="5">Belongs to the CofC family.</text>
</comment>
<comment type="pathway">
    <text evidence="5">Cofactor biosynthesis; coenzyme F420 biosynthesis.</text>
</comment>
<dbReference type="InterPro" id="IPR002835">
    <property type="entry name" value="CofC"/>
</dbReference>
<dbReference type="GeneID" id="66720716"/>
<dbReference type="PANTHER" id="PTHR40392:SF1">
    <property type="entry name" value="2-PHOSPHO-L-LACTATE GUANYLYLTRANSFERASE"/>
    <property type="match status" value="1"/>
</dbReference>
<feature type="binding site" evidence="5">
    <location>
        <position position="193"/>
    </location>
    <ligand>
        <name>phosphoenolpyruvate</name>
        <dbReference type="ChEBI" id="CHEBI:58702"/>
    </ligand>
</feature>
<evidence type="ECO:0000256" key="4">
    <source>
        <dbReference type="ARBA" id="ARBA00023134"/>
    </source>
</evidence>
<accession>A0A2S6A931</accession>
<dbReference type="RefSeq" id="WP_063015194.1">
    <property type="nucleotide sequence ID" value="NZ_JAHUVX010000003.1"/>
</dbReference>
<dbReference type="Gene3D" id="3.90.550.10">
    <property type="entry name" value="Spore Coat Polysaccharide Biosynthesis Protein SpsA, Chain A"/>
    <property type="match status" value="1"/>
</dbReference>
<dbReference type="GO" id="GO:0043814">
    <property type="term" value="F:phospholactate guanylyltransferase activity"/>
    <property type="evidence" value="ECO:0007669"/>
    <property type="project" value="InterPro"/>
</dbReference>
<feature type="region of interest" description="Disordered" evidence="6">
    <location>
        <begin position="76"/>
        <end position="99"/>
    </location>
</feature>
<organism evidence="7 8">
    <name type="scientific">Nocardia nova</name>
    <dbReference type="NCBI Taxonomy" id="37330"/>
    <lineage>
        <taxon>Bacteria</taxon>
        <taxon>Bacillati</taxon>
        <taxon>Actinomycetota</taxon>
        <taxon>Actinomycetes</taxon>
        <taxon>Mycobacteriales</taxon>
        <taxon>Nocardiaceae</taxon>
        <taxon>Nocardia</taxon>
    </lineage>
</organism>
<gene>
    <name evidence="7" type="primary">cofC</name>
    <name evidence="5" type="synonym">fbiD</name>
    <name evidence="7" type="ORF">C5F51_10010</name>
</gene>
<dbReference type="EMBL" id="PSZD01000005">
    <property type="protein sequence ID" value="PPJ29815.1"/>
    <property type="molecule type" value="Genomic_DNA"/>
</dbReference>
<evidence type="ECO:0000256" key="1">
    <source>
        <dbReference type="ARBA" id="ARBA00022679"/>
    </source>
</evidence>
<dbReference type="UniPathway" id="UPA00071"/>
<evidence type="ECO:0000313" key="7">
    <source>
        <dbReference type="EMBL" id="PPJ29815.1"/>
    </source>
</evidence>
<dbReference type="InterPro" id="IPR029044">
    <property type="entry name" value="Nucleotide-diphossugar_trans"/>
</dbReference>
<comment type="function">
    <text evidence="5">Guanylyltransferase that catalyzes the activation of phosphoenolpyruvate (PEP) as enolpyruvoyl-2-diphospho-5'-guanosine, via the condensation of PEP with GTP. It is involved in the biosynthesis of coenzyme F420, a hydride carrier cofactor.</text>
</comment>
<dbReference type="SUPFAM" id="SSF53448">
    <property type="entry name" value="Nucleotide-diphospho-sugar transferases"/>
    <property type="match status" value="1"/>
</dbReference>
<dbReference type="EC" id="2.7.7.105" evidence="5"/>
<evidence type="ECO:0000256" key="5">
    <source>
        <dbReference type="HAMAP-Rule" id="MF_02114"/>
    </source>
</evidence>
<dbReference type="GO" id="GO:0052645">
    <property type="term" value="P:F420-0 metabolic process"/>
    <property type="evidence" value="ECO:0007669"/>
    <property type="project" value="UniProtKB-UniRule"/>
</dbReference>
<evidence type="ECO:0000313" key="8">
    <source>
        <dbReference type="Proteomes" id="UP000238356"/>
    </source>
</evidence>
<reference evidence="7 8" key="1">
    <citation type="submission" date="2018-02" db="EMBL/GenBank/DDBJ databases">
        <title>8 Nocardia nova and 1 Nocardia cyriacigeorgica strain used for evolution to TMP-SMX.</title>
        <authorList>
            <person name="Mehta H."/>
            <person name="Weng J."/>
            <person name="Shamoo Y."/>
        </authorList>
    </citation>
    <scope>NUCLEOTIDE SEQUENCE [LARGE SCALE GENOMIC DNA]</scope>
    <source>
        <strain evidence="7 8">BAA2227</strain>
    </source>
</reference>
<keyword evidence="1 5" id="KW-0808">Transferase</keyword>
<dbReference type="Proteomes" id="UP000238356">
    <property type="component" value="Unassembled WGS sequence"/>
</dbReference>
<dbReference type="HAMAP" id="MF_02114">
    <property type="entry name" value="CofC"/>
    <property type="match status" value="1"/>
</dbReference>
<dbReference type="NCBIfam" id="TIGR03552">
    <property type="entry name" value="F420_cofC"/>
    <property type="match status" value="1"/>
</dbReference>
<protein>
    <recommendedName>
        <fullName evidence="5">Phosphoenolpyruvate guanylyltransferase</fullName>
        <shortName evidence="5">PEP guanylyltransferase</shortName>
        <ecNumber evidence="5">2.7.7.105</ecNumber>
    </recommendedName>
</protein>
<comment type="caution">
    <text evidence="7">The sequence shown here is derived from an EMBL/GenBank/DDBJ whole genome shotgun (WGS) entry which is preliminary data.</text>
</comment>
<keyword evidence="2 5" id="KW-0548">Nucleotidyltransferase</keyword>
<keyword evidence="4 5" id="KW-0342">GTP-binding</keyword>
<feature type="binding site" evidence="5">
    <location>
        <position position="160"/>
    </location>
    <ligand>
        <name>phosphoenolpyruvate</name>
        <dbReference type="ChEBI" id="CHEBI:58702"/>
    </ligand>
</feature>
<keyword evidence="3 5" id="KW-0547">Nucleotide-binding</keyword>
<evidence type="ECO:0000256" key="3">
    <source>
        <dbReference type="ARBA" id="ARBA00022741"/>
    </source>
</evidence>
<comment type="catalytic activity">
    <reaction evidence="5">
        <text>phosphoenolpyruvate + GTP + H(+) = enolpyruvoyl-2-diphospho-5'-guanosine + diphosphate</text>
        <dbReference type="Rhea" id="RHEA:30519"/>
        <dbReference type="ChEBI" id="CHEBI:15378"/>
        <dbReference type="ChEBI" id="CHEBI:33019"/>
        <dbReference type="ChEBI" id="CHEBI:37565"/>
        <dbReference type="ChEBI" id="CHEBI:58702"/>
        <dbReference type="ChEBI" id="CHEBI:143701"/>
        <dbReference type="EC" id="2.7.7.105"/>
    </reaction>
</comment>